<evidence type="ECO:0000313" key="10">
    <source>
        <dbReference type="Proteomes" id="UP000288293"/>
    </source>
</evidence>
<evidence type="ECO:0000313" key="9">
    <source>
        <dbReference type="EMBL" id="RUO26281.1"/>
    </source>
</evidence>
<keyword evidence="10" id="KW-1185">Reference proteome</keyword>
<evidence type="ECO:0000256" key="2">
    <source>
        <dbReference type="ARBA" id="ARBA00022475"/>
    </source>
</evidence>
<dbReference type="OrthoDB" id="9775724at2"/>
<dbReference type="AlphaFoldDB" id="A0A432W8D1"/>
<dbReference type="EMBL" id="PIPL01000001">
    <property type="protein sequence ID" value="RUO26281.1"/>
    <property type="molecule type" value="Genomic_DNA"/>
</dbReference>
<feature type="domain" description="Tyrosine-protein kinase G-rich" evidence="8">
    <location>
        <begin position="237"/>
        <end position="304"/>
    </location>
</feature>
<dbReference type="PANTHER" id="PTHR32309:SF13">
    <property type="entry name" value="FERRIC ENTEROBACTIN TRANSPORT PROTEIN FEPE"/>
    <property type="match status" value="1"/>
</dbReference>
<keyword evidence="4 6" id="KW-1133">Transmembrane helix</keyword>
<comment type="subcellular location">
    <subcellularLocation>
        <location evidence="1">Cell membrane</location>
        <topology evidence="1">Multi-pass membrane protein</topology>
    </subcellularLocation>
</comment>
<organism evidence="9 10">
    <name type="scientific">Aliidiomarina minuta</name>
    <dbReference type="NCBI Taxonomy" id="880057"/>
    <lineage>
        <taxon>Bacteria</taxon>
        <taxon>Pseudomonadati</taxon>
        <taxon>Pseudomonadota</taxon>
        <taxon>Gammaproteobacteria</taxon>
        <taxon>Alteromonadales</taxon>
        <taxon>Idiomarinaceae</taxon>
        <taxon>Aliidiomarina</taxon>
    </lineage>
</organism>
<comment type="caution">
    <text evidence="9">The sequence shown here is derived from an EMBL/GenBank/DDBJ whole genome shotgun (WGS) entry which is preliminary data.</text>
</comment>
<feature type="transmembrane region" description="Helical" evidence="6">
    <location>
        <begin position="29"/>
        <end position="47"/>
    </location>
</feature>
<keyword evidence="5 6" id="KW-0472">Membrane</keyword>
<proteinExistence type="predicted"/>
<dbReference type="GO" id="GO:0004713">
    <property type="term" value="F:protein tyrosine kinase activity"/>
    <property type="evidence" value="ECO:0007669"/>
    <property type="project" value="TreeGrafter"/>
</dbReference>
<dbReference type="Pfam" id="PF02706">
    <property type="entry name" value="Wzz"/>
    <property type="match status" value="1"/>
</dbReference>
<evidence type="ECO:0000259" key="8">
    <source>
        <dbReference type="Pfam" id="PF13807"/>
    </source>
</evidence>
<accession>A0A432W8D1</accession>
<dbReference type="InterPro" id="IPR050445">
    <property type="entry name" value="Bact_polysacc_biosynth/exp"/>
</dbReference>
<name>A0A432W8D1_9GAMM</name>
<evidence type="ECO:0000259" key="7">
    <source>
        <dbReference type="Pfam" id="PF02706"/>
    </source>
</evidence>
<keyword evidence="2" id="KW-1003">Cell membrane</keyword>
<dbReference type="GO" id="GO:0005886">
    <property type="term" value="C:plasma membrane"/>
    <property type="evidence" value="ECO:0007669"/>
    <property type="project" value="UniProtKB-SubCell"/>
</dbReference>
<dbReference type="InterPro" id="IPR003856">
    <property type="entry name" value="LPS_length_determ_N"/>
</dbReference>
<dbReference type="PANTHER" id="PTHR32309">
    <property type="entry name" value="TYROSINE-PROTEIN KINASE"/>
    <property type="match status" value="1"/>
</dbReference>
<dbReference type="Pfam" id="PF13807">
    <property type="entry name" value="GNVR"/>
    <property type="match status" value="1"/>
</dbReference>
<gene>
    <name evidence="9" type="ORF">CWE09_06080</name>
</gene>
<reference evidence="9 10" key="1">
    <citation type="journal article" date="2011" name="Front. Microbiol.">
        <title>Genomic signatures of strain selection and enhancement in Bacillus atrophaeus var. globigii, a historical biowarfare simulant.</title>
        <authorList>
            <person name="Gibbons H.S."/>
            <person name="Broomall S.M."/>
            <person name="McNew L.A."/>
            <person name="Daligault H."/>
            <person name="Chapman C."/>
            <person name="Bruce D."/>
            <person name="Karavis M."/>
            <person name="Krepps M."/>
            <person name="McGregor P.A."/>
            <person name="Hong C."/>
            <person name="Park K.H."/>
            <person name="Akmal A."/>
            <person name="Feldman A."/>
            <person name="Lin J.S."/>
            <person name="Chang W.E."/>
            <person name="Higgs B.W."/>
            <person name="Demirev P."/>
            <person name="Lindquist J."/>
            <person name="Liem A."/>
            <person name="Fochler E."/>
            <person name="Read T.D."/>
            <person name="Tapia R."/>
            <person name="Johnson S."/>
            <person name="Bishop-Lilly K.A."/>
            <person name="Detter C."/>
            <person name="Han C."/>
            <person name="Sozhamannan S."/>
            <person name="Rosenzweig C.N."/>
            <person name="Skowronski E.W."/>
        </authorList>
    </citation>
    <scope>NUCLEOTIDE SEQUENCE [LARGE SCALE GENOMIC DNA]</scope>
    <source>
        <strain evidence="9 10">MLST1</strain>
    </source>
</reference>
<protein>
    <submittedName>
        <fullName evidence="9">LPS O-antigen length regulator</fullName>
    </submittedName>
</protein>
<evidence type="ECO:0000256" key="5">
    <source>
        <dbReference type="ARBA" id="ARBA00023136"/>
    </source>
</evidence>
<feature type="transmembrane region" description="Helical" evidence="6">
    <location>
        <begin position="285"/>
        <end position="308"/>
    </location>
</feature>
<evidence type="ECO:0000256" key="3">
    <source>
        <dbReference type="ARBA" id="ARBA00022692"/>
    </source>
</evidence>
<evidence type="ECO:0000256" key="1">
    <source>
        <dbReference type="ARBA" id="ARBA00004651"/>
    </source>
</evidence>
<evidence type="ECO:0000256" key="6">
    <source>
        <dbReference type="SAM" id="Phobius"/>
    </source>
</evidence>
<sequence length="312" mass="35049">MSENLSKQQTSADEITLRELFALIWRGKWIILVVTFCFAVGSIFHSLSLPNIYAAEATLAPTEESQGGGGVGDMGGQLGGLASLAGIRVGQGRVTPAALALEILKSRAFIADFVNRRDIKVDLFAVSDWNELTGELTYNESVFDLATETWVRGVEHPRQPEPSDWEVVRAFRDVFSVQPDDQTGLVTLKVQHRSPIVAKQWVGWLVEDLNNKMRQRDIDEAKRSLEYISREMSNVQLQSTQQIYSNLMERQTQTIMLANIRPEYIYTVVDPAIVPEQRESPKRTLIVVIGTLLGGFLSLLLVLITYLFRHVD</sequence>
<evidence type="ECO:0000256" key="4">
    <source>
        <dbReference type="ARBA" id="ARBA00022989"/>
    </source>
</evidence>
<dbReference type="RefSeq" id="WP_126803093.1">
    <property type="nucleotide sequence ID" value="NZ_PIPL01000001.1"/>
</dbReference>
<feature type="domain" description="Polysaccharide chain length determinant N-terminal" evidence="7">
    <location>
        <begin position="13"/>
        <end position="114"/>
    </location>
</feature>
<keyword evidence="3 6" id="KW-0812">Transmembrane</keyword>
<dbReference type="Proteomes" id="UP000288293">
    <property type="component" value="Unassembled WGS sequence"/>
</dbReference>
<dbReference type="InterPro" id="IPR032807">
    <property type="entry name" value="GNVR"/>
</dbReference>